<sequence length="349" mass="39039">MDSKINSIISEYENILSLLSSPEIYSDHKKSTELNTQLEDLKEQYNIAKKISSLRQELTEAKDLLNSTKDTEETEFYQNIITTNSSLLTNHLKSLETIISKSKEIPNPAIIEIRAGTGGEESNLFAQDLLRMYMGYFSILGWQANILSANESALGGIKEVIVEVLEMRSYSKLKFESGVHRVQRIPKTETSGRIHTSAVSVVVYPQAKEQDIEVNQADIEVYTYRSSGPGGQSVNTTDSAIRITHKPSGITVTCQDSKSQLKNKEKALSILRGKLYDLKLQESNSAISEIRKSSIKSGDRSDKIRTYNFPQDRVTDHRIGKSWHGLPNILSGNIDQIVTDVNAQLTLPK</sequence>
<dbReference type="SUPFAM" id="SSF75620">
    <property type="entry name" value="Release factor"/>
    <property type="match status" value="1"/>
</dbReference>
<reference evidence="6" key="2">
    <citation type="journal article" date="2021" name="Microbiome">
        <title>Successional dynamics and alternative stable states in a saline activated sludge microbial community over 9 years.</title>
        <authorList>
            <person name="Wang Y."/>
            <person name="Ye J."/>
            <person name="Ju F."/>
            <person name="Liu L."/>
            <person name="Boyd J.A."/>
            <person name="Deng Y."/>
            <person name="Parks D.H."/>
            <person name="Jiang X."/>
            <person name="Yin X."/>
            <person name="Woodcroft B.J."/>
            <person name="Tyson G.W."/>
            <person name="Hugenholtz P."/>
            <person name="Polz M.F."/>
            <person name="Zhang T."/>
        </authorList>
    </citation>
    <scope>NUCLEOTIDE SEQUENCE</scope>
    <source>
        <strain evidence="6">HKST-UBA15</strain>
    </source>
</reference>
<dbReference type="InterPro" id="IPR045853">
    <property type="entry name" value="Pep_chain_release_fac_I_sf"/>
</dbReference>
<evidence type="ECO:0000256" key="4">
    <source>
        <dbReference type="SAM" id="Coils"/>
    </source>
</evidence>
<dbReference type="FunFam" id="3.30.160.20:FF:000004">
    <property type="entry name" value="Peptide chain release factor 1"/>
    <property type="match status" value="1"/>
</dbReference>
<accession>A0A955I6S5</accession>
<dbReference type="AlphaFoldDB" id="A0A955I6S5"/>
<dbReference type="PANTHER" id="PTHR43804">
    <property type="entry name" value="LD18447P"/>
    <property type="match status" value="1"/>
</dbReference>
<dbReference type="GO" id="GO:0003747">
    <property type="term" value="F:translation release factor activity"/>
    <property type="evidence" value="ECO:0007669"/>
    <property type="project" value="InterPro"/>
</dbReference>
<comment type="similarity">
    <text evidence="1">Belongs to the prokaryotic/mitochondrial release factor family.</text>
</comment>
<dbReference type="NCBIfam" id="NF001859">
    <property type="entry name" value="PRK00591.1"/>
    <property type="match status" value="1"/>
</dbReference>
<reference evidence="6" key="1">
    <citation type="submission" date="2020-04" db="EMBL/GenBank/DDBJ databases">
        <authorList>
            <person name="Zhang T."/>
        </authorList>
    </citation>
    <scope>NUCLEOTIDE SEQUENCE</scope>
    <source>
        <strain evidence="6">HKST-UBA15</strain>
    </source>
</reference>
<organism evidence="6 7">
    <name type="scientific">Candidatus Dojkabacteria bacterium</name>
    <dbReference type="NCBI Taxonomy" id="2099670"/>
    <lineage>
        <taxon>Bacteria</taxon>
        <taxon>Candidatus Dojkabacteria</taxon>
    </lineage>
</organism>
<dbReference type="PANTHER" id="PTHR43804:SF7">
    <property type="entry name" value="LD18447P"/>
    <property type="match status" value="1"/>
</dbReference>
<feature type="domain" description="Prokaryotic-type class I peptide chain release factors" evidence="5">
    <location>
        <begin position="225"/>
        <end position="241"/>
    </location>
</feature>
<protein>
    <submittedName>
        <fullName evidence="6">Peptide chain release factor 1</fullName>
    </submittedName>
</protein>
<feature type="coiled-coil region" evidence="4">
    <location>
        <begin position="31"/>
        <end position="75"/>
    </location>
</feature>
<evidence type="ECO:0000256" key="2">
    <source>
        <dbReference type="ARBA" id="ARBA00022481"/>
    </source>
</evidence>
<proteinExistence type="inferred from homology"/>
<dbReference type="InterPro" id="IPR050057">
    <property type="entry name" value="Prokaryotic/Mito_RF"/>
</dbReference>
<keyword evidence="2" id="KW-0488">Methylation</keyword>
<evidence type="ECO:0000313" key="7">
    <source>
        <dbReference type="Proteomes" id="UP000745577"/>
    </source>
</evidence>
<dbReference type="Gene3D" id="3.30.160.20">
    <property type="match status" value="1"/>
</dbReference>
<keyword evidence="3" id="KW-0648">Protein biosynthesis</keyword>
<evidence type="ECO:0000259" key="5">
    <source>
        <dbReference type="PROSITE" id="PS00745"/>
    </source>
</evidence>
<dbReference type="EMBL" id="JAGQLL010000002">
    <property type="protein sequence ID" value="MCA9379556.1"/>
    <property type="molecule type" value="Genomic_DNA"/>
</dbReference>
<dbReference type="PROSITE" id="PS00745">
    <property type="entry name" value="RF_PROK_I"/>
    <property type="match status" value="1"/>
</dbReference>
<dbReference type="InterPro" id="IPR005139">
    <property type="entry name" value="PCRF"/>
</dbReference>
<dbReference type="GO" id="GO:0005737">
    <property type="term" value="C:cytoplasm"/>
    <property type="evidence" value="ECO:0007669"/>
    <property type="project" value="UniProtKB-ARBA"/>
</dbReference>
<evidence type="ECO:0000256" key="3">
    <source>
        <dbReference type="ARBA" id="ARBA00022917"/>
    </source>
</evidence>
<dbReference type="Pfam" id="PF03462">
    <property type="entry name" value="PCRF"/>
    <property type="match status" value="1"/>
</dbReference>
<gene>
    <name evidence="6" type="primary">prfA</name>
    <name evidence="6" type="ORF">KC675_00060</name>
</gene>
<dbReference type="Proteomes" id="UP000745577">
    <property type="component" value="Unassembled WGS sequence"/>
</dbReference>
<evidence type="ECO:0000313" key="6">
    <source>
        <dbReference type="EMBL" id="MCA9379556.1"/>
    </source>
</evidence>
<dbReference type="InterPro" id="IPR000352">
    <property type="entry name" value="Pep_chain_release_fac_I"/>
</dbReference>
<comment type="caution">
    <text evidence="6">The sequence shown here is derived from an EMBL/GenBank/DDBJ whole genome shotgun (WGS) entry which is preliminary data.</text>
</comment>
<dbReference type="Gene3D" id="3.30.70.1660">
    <property type="match status" value="1"/>
</dbReference>
<evidence type="ECO:0000256" key="1">
    <source>
        <dbReference type="ARBA" id="ARBA00010835"/>
    </source>
</evidence>
<dbReference type="Gene3D" id="6.10.140.1950">
    <property type="match status" value="1"/>
</dbReference>
<dbReference type="Pfam" id="PF00472">
    <property type="entry name" value="RF-1"/>
    <property type="match status" value="1"/>
</dbReference>
<dbReference type="SMART" id="SM00937">
    <property type="entry name" value="PCRF"/>
    <property type="match status" value="1"/>
</dbReference>
<keyword evidence="4" id="KW-0175">Coiled coil</keyword>
<name>A0A955I6S5_9BACT</name>